<dbReference type="SUPFAM" id="SSF47323">
    <property type="entry name" value="Anticodon-binding domain of a subclass of class I aminoacyl-tRNA synthetases"/>
    <property type="match status" value="1"/>
</dbReference>
<dbReference type="InterPro" id="IPR037118">
    <property type="entry name" value="Val-tRNA_synth_C_sf"/>
</dbReference>
<dbReference type="PROSITE" id="PS00178">
    <property type="entry name" value="AA_TRNA_LIGASE_I"/>
    <property type="match status" value="1"/>
</dbReference>
<protein>
    <recommendedName>
        <fullName evidence="2">valine--tRNA ligase</fullName>
        <ecNumber evidence="2">6.1.1.9</ecNumber>
    </recommendedName>
    <alternativeName>
        <fullName evidence="8">Valyl-tRNA synthetase</fullName>
    </alternativeName>
</protein>
<dbReference type="HAMAP" id="MF_02004">
    <property type="entry name" value="Val_tRNA_synth_type1"/>
    <property type="match status" value="1"/>
</dbReference>
<dbReference type="GO" id="GO:0006438">
    <property type="term" value="P:valyl-tRNA aminoacylation"/>
    <property type="evidence" value="ECO:0007669"/>
    <property type="project" value="InterPro"/>
</dbReference>
<evidence type="ECO:0000256" key="1">
    <source>
        <dbReference type="ARBA" id="ARBA00005594"/>
    </source>
</evidence>
<evidence type="ECO:0000256" key="11">
    <source>
        <dbReference type="SAM" id="MobiDB-lite"/>
    </source>
</evidence>
<dbReference type="InterPro" id="IPR002303">
    <property type="entry name" value="Valyl-tRNA_ligase"/>
</dbReference>
<accession>W9S7D7</accession>
<dbReference type="EMBL" id="KE345785">
    <property type="protein sequence ID" value="EXC15927.1"/>
    <property type="molecule type" value="Genomic_DNA"/>
</dbReference>
<sequence>MPRLGFHLLPSLIFSLTRRYLLLQRAPPPLCLKQLQRCFFFFFSAPPALGSFPSTLRLHIPLALSSFIIFQGEGTGLLSFYTKRDFSLKSEPRVQPKLLAKSPTPSDVVQSDLSVVVPKTSRRVEVTPPSIALILVEMEKPEIEDPEKKKKKEEKAREKELKKQKALEKAAKLQAQQASNASKKSEKKNVKRNTEEENSEDFVDPETPFGEKKKMSRQMAKQYNPSAVEKSWYSWWEKSSFFVADSSSSKLPFVIVLPPPNVTGALHIGHALTAAVEDTIIRWRRMSGYNTLWVPGMDHAGIATQVVVEKKIMRERKLTRHDIGREQFVSEVWNWKDKYGGTILQQLRRLGGSLDWSRECFTMDEKRSRAVTEAFVRLYKEGLIYRDIRLVNWDCVLRTAVSDLEVEYEDIKERTLRKVPGYEEPVEFGVLTSFAYPLEEKELGEIVVATTRVETMLGDTAIAVHPDDKRYHCLHGKFAIHPFNGRRIPIVCDAILVDPEFGTGAVKITPAHDPNDFEVGKRHKLEFINIFTDDGKINDNGGSEFAGMPRFKAREAVTEALKKKGLFKEAKNNEMRLGICSRSNDVIEPLIKPQWYVSCGGMAKESLDAALDDQNRKLEFIPKQYIADWKRWLENIRDWCISRQLWWGHRIPAWYVILEDDDMKEVGSYNDRDHWVVARNEEEAQVQASQIHAGKKFQLCQDPDVLDTWFSSGLFPLSVLGWPDETEDLKAFYPTSVLETGHDILFFWVARMVMLGMKLGGNVPFSKVYLHPMIRDAHGRKMSKSLGNVIDPLEVINGITLEGLHKRLEEGNLDPNELEKAKEGQVKDFPNGIAECGADALRFALISYTAQSDKINLDIQRVVGYRQWGNKLWNAIRFAMSKLGDDYIPLLNVNQEVLPFSCKWILSVLAKAVTKTVSSLEAYNFSDAATAVYSWWQYQLCDVFIEAIKPYFAGNDPRFASERSFARDTLWLCLDNGLRLLHPFMPFVTEELWQRLPSPEGDYKRPASIMISEYPTVVEGWTNERVEYEMDLIEAAVKSLRSLAKESRERRPAYVQSRKIPVTEIIDQHKLEIITLANLSSLTVIGENDAGPAGCVVSVVNEHLSVYLNVQGSLSAEAERERIRKKMDEVQKQKEKLWKKINDSRYREKVPSHIQDDDAAKLKSLEQEFAQKEKLWKKINDSRYREKVPSHIQDDDAAKLKSLEQEFASLQLASEHIQERATAS</sequence>
<keyword evidence="12" id="KW-0732">Signal</keyword>
<dbReference type="InterPro" id="IPR033705">
    <property type="entry name" value="Anticodon_Ia_Val"/>
</dbReference>
<dbReference type="Gene3D" id="3.40.50.620">
    <property type="entry name" value="HUPs"/>
    <property type="match status" value="2"/>
</dbReference>
<dbReference type="FunFam" id="3.40.50.620:FF:000020">
    <property type="entry name" value="Valine--tRNA ligase, mitochondrial"/>
    <property type="match status" value="1"/>
</dbReference>
<evidence type="ECO:0000256" key="2">
    <source>
        <dbReference type="ARBA" id="ARBA00013169"/>
    </source>
</evidence>
<feature type="compositionally biased region" description="Basic and acidic residues" evidence="11">
    <location>
        <begin position="143"/>
        <end position="171"/>
    </location>
</feature>
<keyword evidence="3 10" id="KW-0436">Ligase</keyword>
<dbReference type="PANTHER" id="PTHR11946">
    <property type="entry name" value="VALYL-TRNA SYNTHETASES"/>
    <property type="match status" value="1"/>
</dbReference>
<dbReference type="GO" id="GO:0002161">
    <property type="term" value="F:aminoacyl-tRNA deacylase activity"/>
    <property type="evidence" value="ECO:0007669"/>
    <property type="project" value="InterPro"/>
</dbReference>
<dbReference type="NCBIfam" id="NF004349">
    <property type="entry name" value="PRK05729.1"/>
    <property type="match status" value="1"/>
</dbReference>
<gene>
    <name evidence="15" type="ORF">L484_015727</name>
</gene>
<dbReference type="InterPro" id="IPR013155">
    <property type="entry name" value="M/V/L/I-tRNA-synth_anticd-bd"/>
</dbReference>
<dbReference type="FunFam" id="1.10.730.10:FF:000009">
    <property type="entry name" value="Valine--tRNA ligase, mitochondrial"/>
    <property type="match status" value="1"/>
</dbReference>
<comment type="similarity">
    <text evidence="1 10">Belongs to the class-I aminoacyl-tRNA synthetase family.</text>
</comment>
<feature type="chain" id="PRO_5004933001" description="valine--tRNA ligase" evidence="12">
    <location>
        <begin position="20"/>
        <end position="1224"/>
    </location>
</feature>
<keyword evidence="6 10" id="KW-0648">Protein biosynthesis</keyword>
<keyword evidence="5 10" id="KW-0067">ATP-binding</keyword>
<evidence type="ECO:0000256" key="3">
    <source>
        <dbReference type="ARBA" id="ARBA00022598"/>
    </source>
</evidence>
<evidence type="ECO:0000256" key="6">
    <source>
        <dbReference type="ARBA" id="ARBA00022917"/>
    </source>
</evidence>
<evidence type="ECO:0000256" key="5">
    <source>
        <dbReference type="ARBA" id="ARBA00022840"/>
    </source>
</evidence>
<evidence type="ECO:0000256" key="10">
    <source>
        <dbReference type="RuleBase" id="RU363035"/>
    </source>
</evidence>
<dbReference type="InterPro" id="IPR002300">
    <property type="entry name" value="aa-tRNA-synth_Ia"/>
</dbReference>
<keyword evidence="16" id="KW-1185">Reference proteome</keyword>
<feature type="compositionally biased region" description="Low complexity" evidence="11">
    <location>
        <begin position="172"/>
        <end position="182"/>
    </location>
</feature>
<dbReference type="eggNOG" id="KOG0432">
    <property type="taxonomic scope" value="Eukaryota"/>
</dbReference>
<dbReference type="PRINTS" id="PR00986">
    <property type="entry name" value="TRNASYNTHVAL"/>
</dbReference>
<dbReference type="GO" id="GO:0005524">
    <property type="term" value="F:ATP binding"/>
    <property type="evidence" value="ECO:0007669"/>
    <property type="project" value="UniProtKB-KW"/>
</dbReference>
<dbReference type="GO" id="GO:0005829">
    <property type="term" value="C:cytosol"/>
    <property type="evidence" value="ECO:0007669"/>
    <property type="project" value="TreeGrafter"/>
</dbReference>
<name>W9S7D7_9ROSA</name>
<dbReference type="PANTHER" id="PTHR11946:SF109">
    <property type="entry name" value="VALINE--TRNA LIGASE"/>
    <property type="match status" value="1"/>
</dbReference>
<dbReference type="CDD" id="cd07962">
    <property type="entry name" value="Anticodon_Ia_Val"/>
    <property type="match status" value="1"/>
</dbReference>
<dbReference type="Pfam" id="PF08264">
    <property type="entry name" value="Anticodon_1"/>
    <property type="match status" value="1"/>
</dbReference>
<dbReference type="SUPFAM" id="SSF50677">
    <property type="entry name" value="ValRS/IleRS/LeuRS editing domain"/>
    <property type="match status" value="1"/>
</dbReference>
<dbReference type="AlphaFoldDB" id="W9S7D7"/>
<comment type="catalytic activity">
    <reaction evidence="9">
        <text>tRNA(Val) + L-valine + ATP = L-valyl-tRNA(Val) + AMP + diphosphate</text>
        <dbReference type="Rhea" id="RHEA:10704"/>
        <dbReference type="Rhea" id="RHEA-COMP:9672"/>
        <dbReference type="Rhea" id="RHEA-COMP:9708"/>
        <dbReference type="ChEBI" id="CHEBI:30616"/>
        <dbReference type="ChEBI" id="CHEBI:33019"/>
        <dbReference type="ChEBI" id="CHEBI:57762"/>
        <dbReference type="ChEBI" id="CHEBI:78442"/>
        <dbReference type="ChEBI" id="CHEBI:78537"/>
        <dbReference type="ChEBI" id="CHEBI:456215"/>
        <dbReference type="EC" id="6.1.1.9"/>
    </reaction>
</comment>
<dbReference type="EC" id="6.1.1.9" evidence="2"/>
<dbReference type="Gene3D" id="3.90.740.10">
    <property type="entry name" value="Valyl/Leucyl/Isoleucyl-tRNA synthetase, editing domain"/>
    <property type="match status" value="1"/>
</dbReference>
<evidence type="ECO:0000256" key="8">
    <source>
        <dbReference type="ARBA" id="ARBA00029936"/>
    </source>
</evidence>
<dbReference type="GO" id="GO:0004832">
    <property type="term" value="F:valine-tRNA ligase activity"/>
    <property type="evidence" value="ECO:0007669"/>
    <property type="project" value="UniProtKB-EC"/>
</dbReference>
<keyword evidence="4 10" id="KW-0547">Nucleotide-binding</keyword>
<dbReference type="InterPro" id="IPR001412">
    <property type="entry name" value="aa-tRNA-synth_I_CS"/>
</dbReference>
<dbReference type="GO" id="GO:0009791">
    <property type="term" value="P:post-embryonic development"/>
    <property type="evidence" value="ECO:0007669"/>
    <property type="project" value="UniProtKB-ARBA"/>
</dbReference>
<dbReference type="Gene3D" id="1.10.287.380">
    <property type="entry name" value="Valyl-tRNA synthetase, C-terminal domain"/>
    <property type="match status" value="1"/>
</dbReference>
<evidence type="ECO:0000256" key="12">
    <source>
        <dbReference type="SAM" id="SignalP"/>
    </source>
</evidence>
<feature type="domain" description="Methionyl/Valyl/Leucyl/Isoleucyl-tRNA synthetase anticodon-binding" evidence="14">
    <location>
        <begin position="903"/>
        <end position="1046"/>
    </location>
</feature>
<evidence type="ECO:0000256" key="4">
    <source>
        <dbReference type="ARBA" id="ARBA00022741"/>
    </source>
</evidence>
<evidence type="ECO:0000313" key="16">
    <source>
        <dbReference type="Proteomes" id="UP000030645"/>
    </source>
</evidence>
<dbReference type="InterPro" id="IPR014729">
    <property type="entry name" value="Rossmann-like_a/b/a_fold"/>
</dbReference>
<evidence type="ECO:0000313" key="15">
    <source>
        <dbReference type="EMBL" id="EXC15927.1"/>
    </source>
</evidence>
<feature type="signal peptide" evidence="12">
    <location>
        <begin position="1"/>
        <end position="19"/>
    </location>
</feature>
<evidence type="ECO:0000256" key="9">
    <source>
        <dbReference type="ARBA" id="ARBA00047552"/>
    </source>
</evidence>
<proteinExistence type="inferred from homology"/>
<dbReference type="Pfam" id="PF00133">
    <property type="entry name" value="tRNA-synt_1"/>
    <property type="match status" value="1"/>
</dbReference>
<dbReference type="FunFam" id="3.90.740.10:FF:000005">
    <property type="entry name" value="Valine--tRNA ligase, mitochondrial"/>
    <property type="match status" value="1"/>
</dbReference>
<organism evidence="15 16">
    <name type="scientific">Morus notabilis</name>
    <dbReference type="NCBI Taxonomy" id="981085"/>
    <lineage>
        <taxon>Eukaryota</taxon>
        <taxon>Viridiplantae</taxon>
        <taxon>Streptophyta</taxon>
        <taxon>Embryophyta</taxon>
        <taxon>Tracheophyta</taxon>
        <taxon>Spermatophyta</taxon>
        <taxon>Magnoliopsida</taxon>
        <taxon>eudicotyledons</taxon>
        <taxon>Gunneridae</taxon>
        <taxon>Pentapetalae</taxon>
        <taxon>rosids</taxon>
        <taxon>fabids</taxon>
        <taxon>Rosales</taxon>
        <taxon>Moraceae</taxon>
        <taxon>Moreae</taxon>
        <taxon>Morus</taxon>
    </lineage>
</organism>
<dbReference type="FunFam" id="3.40.50.620:FF:000197">
    <property type="entry name" value="Valyl tRNA synthetase"/>
    <property type="match status" value="1"/>
</dbReference>
<feature type="compositionally biased region" description="Basic and acidic residues" evidence="11">
    <location>
        <begin position="183"/>
        <end position="195"/>
    </location>
</feature>
<reference evidence="16" key="1">
    <citation type="submission" date="2013-01" db="EMBL/GenBank/DDBJ databases">
        <title>Draft Genome Sequence of a Mulberry Tree, Morus notabilis C.K. Schneid.</title>
        <authorList>
            <person name="He N."/>
            <person name="Zhao S."/>
        </authorList>
    </citation>
    <scope>NUCLEOTIDE SEQUENCE</scope>
</reference>
<dbReference type="CDD" id="cd00817">
    <property type="entry name" value="ValRS_core"/>
    <property type="match status" value="1"/>
</dbReference>
<evidence type="ECO:0000259" key="13">
    <source>
        <dbReference type="Pfam" id="PF00133"/>
    </source>
</evidence>
<keyword evidence="7 10" id="KW-0030">Aminoacyl-tRNA synthetase</keyword>
<dbReference type="InterPro" id="IPR009080">
    <property type="entry name" value="tRNAsynth_Ia_anticodon-bd"/>
</dbReference>
<dbReference type="Gene3D" id="1.10.730.10">
    <property type="entry name" value="Isoleucyl-tRNA Synthetase, Domain 1"/>
    <property type="match status" value="1"/>
</dbReference>
<dbReference type="InterPro" id="IPR009008">
    <property type="entry name" value="Val/Leu/Ile-tRNA-synth_edit"/>
</dbReference>
<evidence type="ECO:0000259" key="14">
    <source>
        <dbReference type="Pfam" id="PF08264"/>
    </source>
</evidence>
<feature type="region of interest" description="Disordered" evidence="11">
    <location>
        <begin position="143"/>
        <end position="217"/>
    </location>
</feature>
<evidence type="ECO:0000256" key="7">
    <source>
        <dbReference type="ARBA" id="ARBA00023146"/>
    </source>
</evidence>
<dbReference type="NCBIfam" id="TIGR00422">
    <property type="entry name" value="valS"/>
    <property type="match status" value="1"/>
</dbReference>
<dbReference type="Proteomes" id="UP000030645">
    <property type="component" value="Unassembled WGS sequence"/>
</dbReference>
<feature type="domain" description="Aminoacyl-tRNA synthetase class Ia" evidence="13">
    <location>
        <begin position="232"/>
        <end position="857"/>
    </location>
</feature>
<dbReference type="SUPFAM" id="SSF52374">
    <property type="entry name" value="Nucleotidylyl transferase"/>
    <property type="match status" value="1"/>
</dbReference>
<dbReference type="STRING" id="981085.W9S7D7"/>
<dbReference type="GO" id="GO:0048608">
    <property type="term" value="P:reproductive structure development"/>
    <property type="evidence" value="ECO:0007669"/>
    <property type="project" value="UniProtKB-ARBA"/>
</dbReference>